<dbReference type="PANTHER" id="PTHR13264:SF5">
    <property type="entry name" value="PRE-MRNA-SPLICING FACTOR SYF2"/>
    <property type="match status" value="1"/>
</dbReference>
<keyword evidence="10" id="KW-1185">Reference proteome</keyword>
<evidence type="ECO:0000256" key="4">
    <source>
        <dbReference type="ARBA" id="ARBA00022728"/>
    </source>
</evidence>
<comment type="subunit">
    <text evidence="8">May be part of a spliceosome complex.</text>
</comment>
<proteinExistence type="inferred from homology"/>
<evidence type="ECO:0000256" key="3">
    <source>
        <dbReference type="ARBA" id="ARBA00022664"/>
    </source>
</evidence>
<dbReference type="Proteomes" id="UP001488838">
    <property type="component" value="Unassembled WGS sequence"/>
</dbReference>
<dbReference type="Pfam" id="PF08231">
    <property type="entry name" value="SYF2"/>
    <property type="match status" value="1"/>
</dbReference>
<dbReference type="InterPro" id="IPR013260">
    <property type="entry name" value="mRNA_splic_SYF2"/>
</dbReference>
<comment type="subcellular location">
    <subcellularLocation>
        <location evidence="1 8">Nucleus</location>
    </subcellularLocation>
</comment>
<dbReference type="GO" id="GO:0000398">
    <property type="term" value="P:mRNA splicing, via spliceosome"/>
    <property type="evidence" value="ECO:0007669"/>
    <property type="project" value="UniProtKB-UniRule"/>
</dbReference>
<evidence type="ECO:0000256" key="6">
    <source>
        <dbReference type="ARBA" id="ARBA00023242"/>
    </source>
</evidence>
<reference evidence="9 10" key="1">
    <citation type="journal article" date="2023" name="bioRxiv">
        <title>Conserved and derived expression patterns and positive selection on dental genes reveal complex evolutionary context of ever-growing rodent molars.</title>
        <authorList>
            <person name="Calamari Z.T."/>
            <person name="Song A."/>
            <person name="Cohen E."/>
            <person name="Akter M."/>
            <person name="Roy R.D."/>
            <person name="Hallikas O."/>
            <person name="Christensen M.M."/>
            <person name="Li P."/>
            <person name="Marangoni P."/>
            <person name="Jernvall J."/>
            <person name="Klein O.D."/>
        </authorList>
    </citation>
    <scope>NUCLEOTIDE SEQUENCE [LARGE SCALE GENOMIC DNA]</scope>
    <source>
        <strain evidence="9">V071</strain>
    </source>
</reference>
<organism evidence="9 10">
    <name type="scientific">Myodes glareolus</name>
    <name type="common">Bank vole</name>
    <name type="synonym">Clethrionomys glareolus</name>
    <dbReference type="NCBI Taxonomy" id="447135"/>
    <lineage>
        <taxon>Eukaryota</taxon>
        <taxon>Metazoa</taxon>
        <taxon>Chordata</taxon>
        <taxon>Craniata</taxon>
        <taxon>Vertebrata</taxon>
        <taxon>Euteleostomi</taxon>
        <taxon>Mammalia</taxon>
        <taxon>Eutheria</taxon>
        <taxon>Euarchontoglires</taxon>
        <taxon>Glires</taxon>
        <taxon>Rodentia</taxon>
        <taxon>Myomorpha</taxon>
        <taxon>Muroidea</taxon>
        <taxon>Cricetidae</taxon>
        <taxon>Arvicolinae</taxon>
        <taxon>Myodes</taxon>
    </lineage>
</organism>
<keyword evidence="6 8" id="KW-0539">Nucleus</keyword>
<evidence type="ECO:0000313" key="9">
    <source>
        <dbReference type="EMBL" id="KAK7798607.1"/>
    </source>
</evidence>
<evidence type="ECO:0000256" key="1">
    <source>
        <dbReference type="ARBA" id="ARBA00004123"/>
    </source>
</evidence>
<evidence type="ECO:0000256" key="5">
    <source>
        <dbReference type="ARBA" id="ARBA00023187"/>
    </source>
</evidence>
<protein>
    <recommendedName>
        <fullName evidence="8">Pre-mRNA-splicing factor SYF2</fullName>
    </recommendedName>
</protein>
<dbReference type="PANTHER" id="PTHR13264">
    <property type="entry name" value="GCIP-INTERACTING PROTEIN P29"/>
    <property type="match status" value="1"/>
</dbReference>
<keyword evidence="3 8" id="KW-0507">mRNA processing</keyword>
<keyword evidence="4 8" id="KW-0747">Spliceosome</keyword>
<dbReference type="GO" id="GO:0071013">
    <property type="term" value="C:catalytic step 2 spliceosome"/>
    <property type="evidence" value="ECO:0007669"/>
    <property type="project" value="TreeGrafter"/>
</dbReference>
<dbReference type="AlphaFoldDB" id="A0AAW0H7X1"/>
<evidence type="ECO:0000256" key="8">
    <source>
        <dbReference type="RuleBase" id="RU367148"/>
    </source>
</evidence>
<comment type="caution">
    <text evidence="9">The sequence shown here is derived from an EMBL/GenBank/DDBJ whole genome shotgun (WGS) entry which is preliminary data.</text>
</comment>
<evidence type="ECO:0000313" key="10">
    <source>
        <dbReference type="Proteomes" id="UP001488838"/>
    </source>
</evidence>
<keyword evidence="5 8" id="KW-0508">mRNA splicing</keyword>
<dbReference type="GO" id="GO:0071014">
    <property type="term" value="C:post-mRNA release spliceosomal complex"/>
    <property type="evidence" value="ECO:0007669"/>
    <property type="project" value="TreeGrafter"/>
</dbReference>
<evidence type="ECO:0000256" key="2">
    <source>
        <dbReference type="ARBA" id="ARBA00010028"/>
    </source>
</evidence>
<evidence type="ECO:0000256" key="7">
    <source>
        <dbReference type="ARBA" id="ARBA00045277"/>
    </source>
</evidence>
<comment type="similarity">
    <text evidence="2 8">Belongs to the SYF2 family.</text>
</comment>
<sequence length="198" mass="23685">MAAVTQVEVPVDSVEDWPSEAVQKHEQGLCKFCKLRLKQNEAHKLNDQEVVEEDKRLKLLAEMARKCIWSGNCRRKKRKSSVWRGEDHEKVKLLEISAEDAERWERREKRKNPDLEFSDYAAAQLHQYHQLTKQTKPDVEKEIDRMVLDLEKKIEKIDKYSQRRPYHDDVNIVYISERNAKLNKRVEKFYGKYTDEIK</sequence>
<accession>A0AAW0H7X1</accession>
<comment type="function">
    <text evidence="7">Involved in pre-mRNA splicing as component of the spliceosome.</text>
</comment>
<dbReference type="GO" id="GO:0000974">
    <property type="term" value="C:Prp19 complex"/>
    <property type="evidence" value="ECO:0007669"/>
    <property type="project" value="TreeGrafter"/>
</dbReference>
<dbReference type="EMBL" id="JBBHLL010000678">
    <property type="protein sequence ID" value="KAK7798607.1"/>
    <property type="molecule type" value="Genomic_DNA"/>
</dbReference>
<name>A0AAW0H7X1_MYOGA</name>
<gene>
    <name evidence="9" type="ORF">U0070_024756</name>
</gene>